<keyword evidence="1" id="KW-0812">Transmembrane</keyword>
<evidence type="ECO:0000313" key="3">
    <source>
        <dbReference type="Proteomes" id="UP000274199"/>
    </source>
</evidence>
<keyword evidence="1" id="KW-1133">Transmembrane helix</keyword>
<gene>
    <name evidence="2" type="ORF">vBBcoS136_00096</name>
</gene>
<evidence type="ECO:0000313" key="2">
    <source>
        <dbReference type="EMBL" id="AYP68228.1"/>
    </source>
</evidence>
<name>A0A3G3BVF5_9CAUD</name>
<keyword evidence="3" id="KW-1185">Reference proteome</keyword>
<reference evidence="2 3" key="1">
    <citation type="submission" date="2018-09" db="EMBL/GenBank/DDBJ databases">
        <title>Comparative Genomic Analysis of Eight Novel Haloalkaliphilic Bacteriophages from Lake Elmenteita, Kenya.</title>
        <authorList>
            <person name="Akhwale J.K."/>
        </authorList>
    </citation>
    <scope>NUCLEOTIDE SEQUENCE [LARGE SCALE GENOMIC DNA]</scope>
</reference>
<feature type="transmembrane region" description="Helical" evidence="1">
    <location>
        <begin position="6"/>
        <end position="29"/>
    </location>
</feature>
<dbReference type="Proteomes" id="UP000274199">
    <property type="component" value="Segment"/>
</dbReference>
<dbReference type="EMBL" id="MH884508">
    <property type="protein sequence ID" value="AYP68228.1"/>
    <property type="molecule type" value="Genomic_DNA"/>
</dbReference>
<proteinExistence type="predicted"/>
<accession>A0A3G3BVF5</accession>
<sequence>MEFWLLAKVGMVVNGFVTGGYVLAGSYLVRTAMKYVSDYKESIAQEREVD</sequence>
<evidence type="ECO:0000256" key="1">
    <source>
        <dbReference type="SAM" id="Phobius"/>
    </source>
</evidence>
<organism evidence="2 3">
    <name type="scientific">Bacillus phage vB_BcoS-136</name>
    <dbReference type="NCBI Taxonomy" id="2419619"/>
    <lineage>
        <taxon>Viruses</taxon>
        <taxon>Duplodnaviria</taxon>
        <taxon>Heunggongvirae</taxon>
        <taxon>Uroviricota</taxon>
        <taxon>Caudoviricetes</taxon>
        <taxon>Heleneionescovirinae</taxon>
        <taxon>Kenyattavirus</taxon>
        <taxon>Kenyattavirus kv136</taxon>
    </lineage>
</organism>
<keyword evidence="1" id="KW-0472">Membrane</keyword>
<protein>
    <submittedName>
        <fullName evidence="2">Uncharacterized protein</fullName>
    </submittedName>
</protein>